<dbReference type="InterPro" id="IPR024789">
    <property type="entry name" value="APC4"/>
</dbReference>
<dbReference type="Gene3D" id="2.130.10.10">
    <property type="entry name" value="YVTN repeat-like/Quinoprotein amine dehydrogenase"/>
    <property type="match status" value="1"/>
</dbReference>
<dbReference type="PANTHER" id="PTHR13260">
    <property type="entry name" value="ANAPHASE PROMOTING COMPLEX SUBUNIT 4 APC4"/>
    <property type="match status" value="1"/>
</dbReference>
<dbReference type="PANTHER" id="PTHR13260:SF0">
    <property type="entry name" value="ANAPHASE-PROMOTING COMPLEX SUBUNIT 4"/>
    <property type="match status" value="1"/>
</dbReference>
<organism evidence="8 9">
    <name type="scientific">Umbelopsis vinacea</name>
    <dbReference type="NCBI Taxonomy" id="44442"/>
    <lineage>
        <taxon>Eukaryota</taxon>
        <taxon>Fungi</taxon>
        <taxon>Fungi incertae sedis</taxon>
        <taxon>Mucoromycota</taxon>
        <taxon>Mucoromycotina</taxon>
        <taxon>Umbelopsidomycetes</taxon>
        <taxon>Umbelopsidales</taxon>
        <taxon>Umbelopsidaceae</taxon>
        <taxon>Umbelopsis</taxon>
    </lineage>
</organism>
<sequence length="808" mass="90638">MLDCGQPTNFSHTFPQYEEKLLTDDTDVRMTLWCPIADLLAIAHKGGSLSICRNGVHTVWSWLGEADVMSMAWRPDGKELAVGLESGLVRVFNMALPYPSSTIVWRSISQGISISSLNWNDYDSVASKEKLASGLLLLRIITATRNAHSSVLLLIALWHRSLGSFTQPCIARDQLAHHCSVRVRMLGIDARNISEGELDSELPDETHQINILTICDSEGNIHFCASGRYFASTIPLLAHGLQDAVVLQSVVSSDLQSMSLMAKARIEGATTTADQDAETLCWVIIDTSILNQRASQLANIAQKSFHIRACLKYISICNDALAKQYRGIAGLSSSNLKKFEQVLLDHEGKPWNTCYLPADPCCAHRYVKESNATPIVEFLGLLATGMTSQPLHYYLEQVLTEQQIRKWEKEANAGFQSMLRIICEYIQPACDRLLCLLNDLNAYSRWKENYDDMVSEGLSCTAISLVGAFHGRYQELIVALKKTSESFQEFIAWARYMVQHVVDPGSTGRSACSRPLLIVDFLENSLISDRISNFFVMNESASFEPFLPSVNFGDQPFLPAAYPFRFKLPLSLPSDIHRPSLFEFLDKLNQTVEEIFATPAQSLQRHLKVVKCFPLCPYEGVEHQGKTQLYGSINRNTTVRIITEDAIHQQYAGFVIVEKGRRKLYMLNLAMQYNSSTMTVSDIKVARFDVQDVIVSDMEMFDDQELGMVLVDPTAEGRTYIATVAYPEIEYSNVDVETVRATSATRATENLVLNRYMELKDMENVILGSNGRQRRRILSVVDDSGKILVLEMDEGEADDVDEQIDDDE</sequence>
<evidence type="ECO:0000313" key="9">
    <source>
        <dbReference type="Proteomes" id="UP000612746"/>
    </source>
</evidence>
<dbReference type="SUPFAM" id="SSF50978">
    <property type="entry name" value="WD40 repeat-like"/>
    <property type="match status" value="1"/>
</dbReference>
<gene>
    <name evidence="8" type="ORF">INT44_000284</name>
</gene>
<evidence type="ECO:0000259" key="7">
    <source>
        <dbReference type="Pfam" id="PF12896"/>
    </source>
</evidence>
<dbReference type="Pfam" id="PF12894">
    <property type="entry name" value="ANAPC4_WD40"/>
    <property type="match status" value="1"/>
</dbReference>
<accession>A0A8H7U8E4</accession>
<keyword evidence="9" id="KW-1185">Reference proteome</keyword>
<evidence type="ECO:0000256" key="1">
    <source>
        <dbReference type="ARBA" id="ARBA00016067"/>
    </source>
</evidence>
<feature type="domain" description="Anaphase-promoting complex subunit 4 long" evidence="7">
    <location>
        <begin position="283"/>
        <end position="500"/>
    </location>
</feature>
<dbReference type="GO" id="GO:0031145">
    <property type="term" value="P:anaphase-promoting complex-dependent catabolic process"/>
    <property type="evidence" value="ECO:0007669"/>
    <property type="project" value="InterPro"/>
</dbReference>
<dbReference type="InterPro" id="IPR015943">
    <property type="entry name" value="WD40/YVTN_repeat-like_dom_sf"/>
</dbReference>
<proteinExistence type="predicted"/>
<dbReference type="Pfam" id="PF12896">
    <property type="entry name" value="ANAPC4"/>
    <property type="match status" value="1"/>
</dbReference>
<dbReference type="EMBL" id="JAEPRA010000014">
    <property type="protein sequence ID" value="KAG2175806.1"/>
    <property type="molecule type" value="Genomic_DNA"/>
</dbReference>
<dbReference type="InterPro" id="IPR024977">
    <property type="entry name" value="Apc4-like_WD40_dom"/>
</dbReference>
<protein>
    <recommendedName>
        <fullName evidence="1">Anaphase-promoting complex subunit 4</fullName>
    </recommendedName>
</protein>
<feature type="domain" description="Anaphase-promoting complex subunit 4-like WD40" evidence="6">
    <location>
        <begin position="32"/>
        <end position="120"/>
    </location>
</feature>
<dbReference type="GO" id="GO:0034399">
    <property type="term" value="C:nuclear periphery"/>
    <property type="evidence" value="ECO:0007669"/>
    <property type="project" value="TreeGrafter"/>
</dbReference>
<evidence type="ECO:0000259" key="6">
    <source>
        <dbReference type="Pfam" id="PF12894"/>
    </source>
</evidence>
<reference evidence="8" key="1">
    <citation type="submission" date="2020-12" db="EMBL/GenBank/DDBJ databases">
        <title>Metabolic potential, ecology and presence of endohyphal bacteria is reflected in genomic diversity of Mucoromycotina.</title>
        <authorList>
            <person name="Muszewska A."/>
            <person name="Okrasinska A."/>
            <person name="Steczkiewicz K."/>
            <person name="Drgas O."/>
            <person name="Orlowska M."/>
            <person name="Perlinska-Lenart U."/>
            <person name="Aleksandrzak-Piekarczyk T."/>
            <person name="Szatraj K."/>
            <person name="Zielenkiewicz U."/>
            <person name="Pilsyk S."/>
            <person name="Malc E."/>
            <person name="Mieczkowski P."/>
            <person name="Kruszewska J.S."/>
            <person name="Biernat P."/>
            <person name="Pawlowska J."/>
        </authorList>
    </citation>
    <scope>NUCLEOTIDE SEQUENCE</scope>
    <source>
        <strain evidence="8">WA0000051536</strain>
    </source>
</reference>
<evidence type="ECO:0000256" key="3">
    <source>
        <dbReference type="ARBA" id="ARBA00022776"/>
    </source>
</evidence>
<dbReference type="GO" id="GO:0070979">
    <property type="term" value="P:protein K11-linked ubiquitination"/>
    <property type="evidence" value="ECO:0007669"/>
    <property type="project" value="TreeGrafter"/>
</dbReference>
<dbReference type="AlphaFoldDB" id="A0A8H7U8E4"/>
<dbReference type="GO" id="GO:0051301">
    <property type="term" value="P:cell division"/>
    <property type="evidence" value="ECO:0007669"/>
    <property type="project" value="UniProtKB-KW"/>
</dbReference>
<dbReference type="Proteomes" id="UP000612746">
    <property type="component" value="Unassembled WGS sequence"/>
</dbReference>
<dbReference type="OrthoDB" id="2110451at2759"/>
<dbReference type="InterPro" id="IPR036322">
    <property type="entry name" value="WD40_repeat_dom_sf"/>
</dbReference>
<keyword evidence="5" id="KW-0131">Cell cycle</keyword>
<keyword evidence="3" id="KW-0498">Mitosis</keyword>
<evidence type="ECO:0000256" key="5">
    <source>
        <dbReference type="ARBA" id="ARBA00023306"/>
    </source>
</evidence>
<comment type="caution">
    <text evidence="8">The sequence shown here is derived from an EMBL/GenBank/DDBJ whole genome shotgun (WGS) entry which is preliminary data.</text>
</comment>
<keyword evidence="2" id="KW-0132">Cell division</keyword>
<dbReference type="GO" id="GO:0005680">
    <property type="term" value="C:anaphase-promoting complex"/>
    <property type="evidence" value="ECO:0007669"/>
    <property type="project" value="InterPro"/>
</dbReference>
<evidence type="ECO:0000256" key="2">
    <source>
        <dbReference type="ARBA" id="ARBA00022618"/>
    </source>
</evidence>
<evidence type="ECO:0000256" key="4">
    <source>
        <dbReference type="ARBA" id="ARBA00022786"/>
    </source>
</evidence>
<name>A0A8H7U8E4_9FUNG</name>
<evidence type="ECO:0000313" key="8">
    <source>
        <dbReference type="EMBL" id="KAG2175806.1"/>
    </source>
</evidence>
<dbReference type="InterPro" id="IPR024790">
    <property type="entry name" value="APC4_long_dom"/>
</dbReference>
<keyword evidence="4" id="KW-0833">Ubl conjugation pathway</keyword>